<evidence type="ECO:0000256" key="1">
    <source>
        <dbReference type="SAM" id="SignalP"/>
    </source>
</evidence>
<dbReference type="InterPro" id="IPR028994">
    <property type="entry name" value="Integrin_alpha_N"/>
</dbReference>
<dbReference type="Pfam" id="PF01551">
    <property type="entry name" value="Peptidase_M23"/>
    <property type="match status" value="1"/>
</dbReference>
<feature type="signal peptide" evidence="1">
    <location>
        <begin position="1"/>
        <end position="39"/>
    </location>
</feature>
<dbReference type="PANTHER" id="PTHR21666">
    <property type="entry name" value="PEPTIDASE-RELATED"/>
    <property type="match status" value="1"/>
</dbReference>
<dbReference type="Proteomes" id="UP000544110">
    <property type="component" value="Unassembled WGS sequence"/>
</dbReference>
<feature type="domain" description="M23ase beta-sheet core" evidence="2">
    <location>
        <begin position="83"/>
        <end position="164"/>
    </location>
</feature>
<name>A0A7Y9RW28_9ACTN</name>
<sequence length="418" mass="44076">MAAAPATPATHSRSTSTRGRARVAVGLGALLLAGSPVLAAPAHAEPVADYEVPFPCGQQWTGSTRAKHSPSRFSIDWNRPDDLGDPVVASAPGTVTTAQASGSSGYGRYVVVDHGGGESTLYAHLQAVTVQLGQRVDQGVQVGLLGSTGNSSGPHLHYEQRLDRKVQEAWFSGAAFTYGSTVVSRNCLDVPMAADVLGDDRAELVVFRRQAKAQFRVLRADGTVKRMSMGTATDEPLLGDWEGDGLANPGIRTPTGSTFRLRTPRGPVSVTFGLSSDRGIAGDWDGDGRWEVGVHRARSGHFLLRGADGTTTTFAFGDADDLPLTGDWNGDGRTDVGVYDTDSALFTLRYVDAEGTEWTASVAYGEAGALPVAGDWDGNGRTDVGTWDPASATFSRRVAPSPTSTNARTVAVRFGRPR</sequence>
<dbReference type="CDD" id="cd12797">
    <property type="entry name" value="M23_peptidase"/>
    <property type="match status" value="1"/>
</dbReference>
<keyword evidence="1" id="KW-0732">Signal</keyword>
<dbReference type="EMBL" id="JACCAC010000001">
    <property type="protein sequence ID" value="NYG55712.1"/>
    <property type="molecule type" value="Genomic_DNA"/>
</dbReference>
<evidence type="ECO:0000259" key="2">
    <source>
        <dbReference type="Pfam" id="PF01551"/>
    </source>
</evidence>
<dbReference type="SUPFAM" id="SSF69318">
    <property type="entry name" value="Integrin alpha N-terminal domain"/>
    <property type="match status" value="1"/>
</dbReference>
<dbReference type="AlphaFoldDB" id="A0A7Y9RW28"/>
<dbReference type="Gene3D" id="2.70.70.10">
    <property type="entry name" value="Glucose Permease (Domain IIA)"/>
    <property type="match status" value="1"/>
</dbReference>
<gene>
    <name evidence="3" type="ORF">BJ989_002016</name>
</gene>
<dbReference type="SUPFAM" id="SSF51261">
    <property type="entry name" value="Duplicated hybrid motif"/>
    <property type="match status" value="1"/>
</dbReference>
<dbReference type="InterPro" id="IPR011055">
    <property type="entry name" value="Dup_hybrid_motif"/>
</dbReference>
<dbReference type="InterPro" id="IPR016047">
    <property type="entry name" value="M23ase_b-sheet_dom"/>
</dbReference>
<dbReference type="InterPro" id="IPR050570">
    <property type="entry name" value="Cell_wall_metabolism_enzyme"/>
</dbReference>
<dbReference type="GO" id="GO:0004222">
    <property type="term" value="F:metalloendopeptidase activity"/>
    <property type="evidence" value="ECO:0007669"/>
    <property type="project" value="TreeGrafter"/>
</dbReference>
<reference evidence="3 4" key="1">
    <citation type="submission" date="2020-07" db="EMBL/GenBank/DDBJ databases">
        <title>Sequencing the genomes of 1000 actinobacteria strains.</title>
        <authorList>
            <person name="Klenk H.-P."/>
        </authorList>
    </citation>
    <scope>NUCLEOTIDE SEQUENCE [LARGE SCALE GENOMIC DNA]</scope>
    <source>
        <strain evidence="3 4">DSM 24552</strain>
    </source>
</reference>
<comment type="caution">
    <text evidence="3">The sequence shown here is derived from an EMBL/GenBank/DDBJ whole genome shotgun (WGS) entry which is preliminary data.</text>
</comment>
<feature type="chain" id="PRO_5031049766" description="M23ase beta-sheet core domain-containing protein" evidence="1">
    <location>
        <begin position="40"/>
        <end position="418"/>
    </location>
</feature>
<protein>
    <recommendedName>
        <fullName evidence="2">M23ase beta-sheet core domain-containing protein</fullName>
    </recommendedName>
</protein>
<keyword evidence="4" id="KW-1185">Reference proteome</keyword>
<proteinExistence type="predicted"/>
<accession>A0A7Y9RW28</accession>
<evidence type="ECO:0000313" key="3">
    <source>
        <dbReference type="EMBL" id="NYG55712.1"/>
    </source>
</evidence>
<evidence type="ECO:0000313" key="4">
    <source>
        <dbReference type="Proteomes" id="UP000544110"/>
    </source>
</evidence>
<organism evidence="3 4">
    <name type="scientific">Nocardioides perillae</name>
    <dbReference type="NCBI Taxonomy" id="1119534"/>
    <lineage>
        <taxon>Bacteria</taxon>
        <taxon>Bacillati</taxon>
        <taxon>Actinomycetota</taxon>
        <taxon>Actinomycetes</taxon>
        <taxon>Propionibacteriales</taxon>
        <taxon>Nocardioidaceae</taxon>
        <taxon>Nocardioides</taxon>
    </lineage>
</organism>
<dbReference type="PANTHER" id="PTHR21666:SF270">
    <property type="entry name" value="MUREIN HYDROLASE ACTIVATOR ENVC"/>
    <property type="match status" value="1"/>
</dbReference>